<feature type="region of interest" description="Disordered" evidence="4">
    <location>
        <begin position="1207"/>
        <end position="1249"/>
    </location>
</feature>
<reference evidence="7 8" key="1">
    <citation type="journal article" date="2024" name="Nat. Commun.">
        <title>Phylogenomics reveals the evolutionary origins of lichenization in chlorophyte algae.</title>
        <authorList>
            <person name="Puginier C."/>
            <person name="Libourel C."/>
            <person name="Otte J."/>
            <person name="Skaloud P."/>
            <person name="Haon M."/>
            <person name="Grisel S."/>
            <person name="Petersen M."/>
            <person name="Berrin J.G."/>
            <person name="Delaux P.M."/>
            <person name="Dal Grande F."/>
            <person name="Keller J."/>
        </authorList>
    </citation>
    <scope>NUCLEOTIDE SEQUENCE [LARGE SCALE GENOMIC DNA]</scope>
    <source>
        <strain evidence="7 8">SAG 216-7</strain>
    </source>
</reference>
<feature type="region of interest" description="Disordered" evidence="4">
    <location>
        <begin position="928"/>
        <end position="984"/>
    </location>
</feature>
<dbReference type="SUPFAM" id="SSF50729">
    <property type="entry name" value="PH domain-like"/>
    <property type="match status" value="1"/>
</dbReference>
<dbReference type="PANTHER" id="PTHR22870:SF360">
    <property type="entry name" value="ULTRAVIOLET-B RECEPTOR UVR8"/>
    <property type="match status" value="1"/>
</dbReference>
<accession>A0ABR2YGC2</accession>
<feature type="domain" description="BRX" evidence="6">
    <location>
        <begin position="1070"/>
        <end position="1125"/>
    </location>
</feature>
<name>A0ABR2YGC2_9CHLO</name>
<dbReference type="SUPFAM" id="SSF50985">
    <property type="entry name" value="RCC1/BLIP-II"/>
    <property type="match status" value="2"/>
</dbReference>
<comment type="caution">
    <text evidence="7">The sequence shown here is derived from an EMBL/GenBank/DDBJ whole genome shotgun (WGS) entry which is preliminary data.</text>
</comment>
<evidence type="ECO:0008006" key="9">
    <source>
        <dbReference type="Google" id="ProtNLM"/>
    </source>
</evidence>
<feature type="compositionally biased region" description="Low complexity" evidence="4">
    <location>
        <begin position="861"/>
        <end position="871"/>
    </location>
</feature>
<evidence type="ECO:0000256" key="3">
    <source>
        <dbReference type="SAM" id="Coils"/>
    </source>
</evidence>
<sequence>MGDPQSATGPHYLPEAAKGIRPDASFSSSRADVSSSSPALTQQPPSSHTSAALRRTADEMLTALRKGTDLLKHGRQGKPKMHFFRLAEGDSVLTWRSANGKPRSIPLASVKQVIKGQVTEIFKRHPLPHMAHASFSLIYIDMDLSSRTLDLTCRNEQEFDLWYWGLQAITDRLRAARPSPKVVMGAPTGEVIQSAKSLQQLPVGPQPPSGSARVVGGGTVQGRVTGAMGLPVPEQRPGDCYVWGSSDASIGAVCDRQQSALPAIVDDSTHLDVCQVTVGLRHAALVTHSGEVYTWGNGAGGKLGLGHAVDACAPQRVHTLWGQRIKSIVAGDVCTAAVSEEGFLYTWGDGSAGNLGYSDALRQFIPRRVKGTLLDHVIIQVSCGPYHSAALSSAGALFTWGDGLCGKLGHDSVDSCLEPRQVEALKDKRVLHVACGVWHTAAIAAEPIGGASLPPSLSELSFQEAEALRHKLSAAYSMLDEEGGALFTWGGHFTWVEHKKDSAGHNIDKKDHHRGCLGHGDTAGRLVPTRVGGALEGLAVRQVECGLNLTVALTTDGRTWQMGETGAPGHKLAPWEGAREPEQVPILGHFVERIAVGMQHVAALTGPLDGQTGRAEEGEECSVIYTWGRGREGQLGVGMHADSAVPAAVDELRGRHVLQVACGGCHTLAVCRHDADKEDTEERRRGYKGKMRAWFSNNNRPLVAVPEKVEVHALKLPRDSGGTPLSEDRAASTSGSLASFTANSEASTPRSVRANVRKSAQRRASLAAGAHALSTSLAQQLRRHSGDAYAASQRLLAGAKSQVSEFSAHNDNVYIMALKKRVAHLEALLGQSTAASPSNGAPPAAAQYPSHPSLQHPEQPPSSDTPASSSTGGHSQRQEHQQAHGPAIAEMLAGNGGFGDVGFSGRPHSPVIRTATIDVGALMGGSSPRWHLGSPRSRLHSPTTHASADRDGSRGQLMSWLRPESPARGTGMADAESGGPGAFQEEGSWTLQQAAAAQRQVQRERAELDEIRTQLEVREARIRAQELQQMRAQSQIPSDLDGTFHTPAGVAAVESAQPLMRGDKVLQAGSEQTVEPSEGVFLTLKAMPSGQNGLTRIRFARGLFSKAQAEAWWRAHKAEVAERCNLAPASPRTAAESTETPLEHTRSEFATLFHTAPSTPFTAHPGGVVSINHLAAPLPLPAWTLPGLSPPSRDLYPLMAGTSAHCSSSAKSDGGTCSRKPRAIALPQRSLLASRQPLAHSRSAHRSQE</sequence>
<dbReference type="PRINTS" id="PR00633">
    <property type="entry name" value="RCCNDNSATION"/>
</dbReference>
<feature type="repeat" description="RCC1" evidence="2">
    <location>
        <begin position="395"/>
        <end position="446"/>
    </location>
</feature>
<keyword evidence="3" id="KW-0175">Coiled coil</keyword>
<evidence type="ECO:0000256" key="2">
    <source>
        <dbReference type="PROSITE-ProRule" id="PRU00235"/>
    </source>
</evidence>
<dbReference type="PROSITE" id="PS50012">
    <property type="entry name" value="RCC1_3"/>
    <property type="match status" value="5"/>
</dbReference>
<evidence type="ECO:0000256" key="1">
    <source>
        <dbReference type="ARBA" id="ARBA00022737"/>
    </source>
</evidence>
<feature type="repeat" description="RCC1" evidence="2">
    <location>
        <begin position="238"/>
        <end position="289"/>
    </location>
</feature>
<dbReference type="InterPro" id="IPR051210">
    <property type="entry name" value="Ub_ligase/GEF_domain"/>
</dbReference>
<dbReference type="InterPro" id="IPR011993">
    <property type="entry name" value="PH-like_dom_sf"/>
</dbReference>
<feature type="region of interest" description="Disordered" evidence="4">
    <location>
        <begin position="715"/>
        <end position="763"/>
    </location>
</feature>
<dbReference type="PANTHER" id="PTHR22870">
    <property type="entry name" value="REGULATOR OF CHROMOSOME CONDENSATION"/>
    <property type="match status" value="1"/>
</dbReference>
<feature type="compositionally biased region" description="Low complexity" evidence="4">
    <location>
        <begin position="833"/>
        <end position="846"/>
    </location>
</feature>
<feature type="compositionally biased region" description="Polar residues" evidence="4">
    <location>
        <begin position="731"/>
        <end position="750"/>
    </location>
</feature>
<feature type="compositionally biased region" description="Low complexity" evidence="4">
    <location>
        <begin position="24"/>
        <end position="39"/>
    </location>
</feature>
<feature type="region of interest" description="Disordered" evidence="4">
    <location>
        <begin position="833"/>
        <end position="884"/>
    </location>
</feature>
<dbReference type="InterPro" id="IPR000408">
    <property type="entry name" value="Reg_chr_condens"/>
</dbReference>
<gene>
    <name evidence="7" type="ORF">WJX75_002989</name>
</gene>
<dbReference type="InterPro" id="IPR009091">
    <property type="entry name" value="RCC1/BLIP-II"/>
</dbReference>
<dbReference type="Proteomes" id="UP001491310">
    <property type="component" value="Unassembled WGS sequence"/>
</dbReference>
<evidence type="ECO:0000313" key="8">
    <source>
        <dbReference type="Proteomes" id="UP001491310"/>
    </source>
</evidence>
<dbReference type="PROSITE" id="PS50003">
    <property type="entry name" value="PH_DOMAIN"/>
    <property type="match status" value="1"/>
</dbReference>
<dbReference type="Pfam" id="PF00415">
    <property type="entry name" value="RCC1"/>
    <property type="match status" value="5"/>
</dbReference>
<feature type="repeat" description="RCC1" evidence="2">
    <location>
        <begin position="342"/>
        <end position="394"/>
    </location>
</feature>
<protein>
    <recommendedName>
        <fullName evidence="9">RCC1/BLIP-II</fullName>
    </recommendedName>
</protein>
<dbReference type="Gene3D" id="2.130.10.30">
    <property type="entry name" value="Regulator of chromosome condensation 1/beta-lactamase-inhibitor protein II"/>
    <property type="match status" value="2"/>
</dbReference>
<dbReference type="PROSITE" id="PS51514">
    <property type="entry name" value="BRX"/>
    <property type="match status" value="1"/>
</dbReference>
<dbReference type="PROSITE" id="PS00626">
    <property type="entry name" value="RCC1_2"/>
    <property type="match status" value="3"/>
</dbReference>
<feature type="repeat" description="RCC1" evidence="2">
    <location>
        <begin position="622"/>
        <end position="673"/>
    </location>
</feature>
<evidence type="ECO:0000256" key="4">
    <source>
        <dbReference type="SAM" id="MobiDB-lite"/>
    </source>
</evidence>
<dbReference type="Pfam" id="PF08381">
    <property type="entry name" value="BRX"/>
    <property type="match status" value="1"/>
</dbReference>
<dbReference type="InterPro" id="IPR001849">
    <property type="entry name" value="PH_domain"/>
</dbReference>
<feature type="region of interest" description="Disordered" evidence="4">
    <location>
        <begin position="1"/>
        <end position="52"/>
    </location>
</feature>
<feature type="compositionally biased region" description="Polar residues" evidence="4">
    <location>
        <begin position="40"/>
        <end position="50"/>
    </location>
</feature>
<proteinExistence type="predicted"/>
<feature type="repeat" description="RCC1" evidence="2">
    <location>
        <begin position="290"/>
        <end position="341"/>
    </location>
</feature>
<dbReference type="InterPro" id="IPR013591">
    <property type="entry name" value="Brevis_radix_dom"/>
</dbReference>
<keyword evidence="8" id="KW-1185">Reference proteome</keyword>
<evidence type="ECO:0000259" key="6">
    <source>
        <dbReference type="PROSITE" id="PS51514"/>
    </source>
</evidence>
<feature type="domain" description="PH" evidence="5">
    <location>
        <begin position="62"/>
        <end position="171"/>
    </location>
</feature>
<dbReference type="EMBL" id="JALJOT010000012">
    <property type="protein sequence ID" value="KAK9904813.1"/>
    <property type="molecule type" value="Genomic_DNA"/>
</dbReference>
<feature type="coiled-coil region" evidence="3">
    <location>
        <begin position="991"/>
        <end position="1028"/>
    </location>
</feature>
<evidence type="ECO:0000259" key="5">
    <source>
        <dbReference type="PROSITE" id="PS50003"/>
    </source>
</evidence>
<dbReference type="CDD" id="cd13365">
    <property type="entry name" value="PH_PLC_plant-like"/>
    <property type="match status" value="1"/>
</dbReference>
<organism evidence="7 8">
    <name type="scientific">Coccomyxa subellipsoidea</name>
    <dbReference type="NCBI Taxonomy" id="248742"/>
    <lineage>
        <taxon>Eukaryota</taxon>
        <taxon>Viridiplantae</taxon>
        <taxon>Chlorophyta</taxon>
        <taxon>core chlorophytes</taxon>
        <taxon>Trebouxiophyceae</taxon>
        <taxon>Trebouxiophyceae incertae sedis</taxon>
        <taxon>Coccomyxaceae</taxon>
        <taxon>Coccomyxa</taxon>
    </lineage>
</organism>
<dbReference type="Pfam" id="PF16457">
    <property type="entry name" value="PH_12"/>
    <property type="match status" value="1"/>
</dbReference>
<evidence type="ECO:0000313" key="7">
    <source>
        <dbReference type="EMBL" id="KAK9904813.1"/>
    </source>
</evidence>
<keyword evidence="1" id="KW-0677">Repeat</keyword>
<dbReference type="Gene3D" id="2.30.29.30">
    <property type="entry name" value="Pleckstrin-homology domain (PH domain)/Phosphotyrosine-binding domain (PTB)"/>
    <property type="match status" value="1"/>
</dbReference>